<evidence type="ECO:0000256" key="2">
    <source>
        <dbReference type="ARBA" id="ARBA00022448"/>
    </source>
</evidence>
<evidence type="ECO:0000256" key="6">
    <source>
        <dbReference type="ARBA" id="ARBA00023004"/>
    </source>
</evidence>
<reference evidence="12" key="1">
    <citation type="submission" date="2016-10" db="EMBL/GenBank/DDBJ databases">
        <title>Sequence of Gallionella enrichment culture.</title>
        <authorList>
            <person name="Poehlein A."/>
            <person name="Muehling M."/>
            <person name="Daniel R."/>
        </authorList>
    </citation>
    <scope>NUCLEOTIDE SEQUENCE</scope>
</reference>
<keyword evidence="9" id="KW-0998">Cell outer membrane</keyword>
<dbReference type="PANTHER" id="PTHR32552:SF68">
    <property type="entry name" value="FERRICHROME OUTER MEMBRANE TRANSPORTER_PHAGE RECEPTOR"/>
    <property type="match status" value="1"/>
</dbReference>
<accession>A0A1J5RPT0</accession>
<organism evidence="12">
    <name type="scientific">mine drainage metagenome</name>
    <dbReference type="NCBI Taxonomy" id="410659"/>
    <lineage>
        <taxon>unclassified sequences</taxon>
        <taxon>metagenomes</taxon>
        <taxon>ecological metagenomes</taxon>
    </lineage>
</organism>
<evidence type="ECO:0000256" key="10">
    <source>
        <dbReference type="SAM" id="MobiDB-lite"/>
    </source>
</evidence>
<comment type="subcellular location">
    <subcellularLocation>
        <location evidence="1">Cell outer membrane</location>
        <topology evidence="1">Multi-pass membrane protein</topology>
    </subcellularLocation>
</comment>
<dbReference type="SUPFAM" id="SSF56935">
    <property type="entry name" value="Porins"/>
    <property type="match status" value="2"/>
</dbReference>
<keyword evidence="6" id="KW-0408">Iron</keyword>
<keyword evidence="7" id="KW-0406">Ion transport</keyword>
<keyword evidence="5" id="KW-0732">Signal</keyword>
<feature type="region of interest" description="Disordered" evidence="10">
    <location>
        <begin position="793"/>
        <end position="812"/>
    </location>
</feature>
<evidence type="ECO:0000256" key="8">
    <source>
        <dbReference type="ARBA" id="ARBA00023136"/>
    </source>
</evidence>
<name>A0A1J5RPT0_9ZZZZ</name>
<dbReference type="Gene3D" id="2.40.170.20">
    <property type="entry name" value="TonB-dependent receptor, beta-barrel domain"/>
    <property type="match status" value="2"/>
</dbReference>
<proteinExistence type="predicted"/>
<dbReference type="InterPro" id="IPR012910">
    <property type="entry name" value="Plug_dom"/>
</dbReference>
<keyword evidence="8" id="KW-0472">Membrane</keyword>
<keyword evidence="12" id="KW-0675">Receptor</keyword>
<keyword evidence="2" id="KW-0813">Transport</keyword>
<dbReference type="PANTHER" id="PTHR32552">
    <property type="entry name" value="FERRICHROME IRON RECEPTOR-RELATED"/>
    <property type="match status" value="1"/>
</dbReference>
<keyword evidence="3" id="KW-0410">Iron transport</keyword>
<evidence type="ECO:0000256" key="7">
    <source>
        <dbReference type="ARBA" id="ARBA00023065"/>
    </source>
</evidence>
<sequence>MNKHPVDKSMLAFLAALAFVAVPSVQAQQASQDQTTTSDTKTKVEDETIELSPFTVSADEDKGSYTATATLAGSRIRTDIKDVASSISVITPEFLRDTGARNNQDLLIYTTNTEVGGIYGNYAGVGSTFINGASESSNFLKPSQNTRVRGLDSADNTRDYFQTDIPWDAYNVGRIDLQRGPNSILFGIGSPAGIINSSINEATFKKGGNVENRFDRYGSQRFSLDYNYVLIPQELAFRVSALDDNTKFRQRPAYNHDRRIFGALRYDPKLFDNLGGHTSFKANFEAGDVQANRPRDLPPEDRITPYFDPNAFNRQSYDPYYAWQSGEIGYPSTNTPPTWDTTWKKNYWLVQYPGPGVQATVNPIFTYDAQNSSTPASVREASPNTIYGLGVNSSGQVISDASIDGFPFGSNIGIGSFNEYTYNTWRNNVMASNGNYLYPAADKGFWKGKSLTDTSIFNYFDNLIDGPNKKEWQKWKAFDLGLSQTFLDNRVGFEAKYDYQDYNDGQERNLNNPYISVDIRSHLMVYPWTPQATSLAVVNPNVGRAFVGSSAKNGGNSTDFTTRENERLTAFAEFRATDVLHKGLLTDIIGRHVVTGLWSRETYTAETRNFVRYALDSSWSNAIGTGTANGGNGSGGLTNGDVVLDWMTYLTGNLSNRTSAAGLDIGRISVVQSPTGAYSIPYFDSHWGKPTNPSDPNYVDPKAAWTNVYRPDGTAANTNGAPSTQTENPLNYVGWVNGTFNVLNADNGDINRLYTDVSHIKKQTTSKGLTLQSYLWKDTIVATYGWRDDRQTLASGSSTASTSPSGVASINPPLGPIAPDAISDGQSVSYGVVVHTPKPLRKFLPQGMDVSLTYSHGRNTRVETRYGFDGAALPNSQGVTKDMGVVVSAFDGRLQFKATYYKTDVKDANLASVTTEVSTLGSNTYYIKNLEAWGTASAMLDLAGRAGGAAGWEWYWNWALVDNGWNSIYNDPTGSAFKNNASTQAQTTAINSWLAQMNPQSWYDAYGFPVNVAAAKAGDWQHAISGWTPFSGVGGLQPSGGGRINGAWPTGTADNESKGWEFEVVGSPVKGLNVSLNASKTFASQTALGANLVNFLNQMYTKYSSPAGDLRLWWGGDATLRQYFMQNIWSAYQFQLQTNGKMVPEMAPWRFNLITNYTFPDSGRLKGFNVGIGYRWEEKHILGYALNATMDNLDVDKPYWSPSYDYVDAWMGYQRKISHDLTWRIQLNMRNIGRGPQLVPISVQPDGSPAGFRIQEGMTWTVTNTFSF</sequence>
<protein>
    <submittedName>
        <fullName evidence="12">Ferrichrome-iron receptor</fullName>
    </submittedName>
</protein>
<evidence type="ECO:0000256" key="5">
    <source>
        <dbReference type="ARBA" id="ARBA00022729"/>
    </source>
</evidence>
<evidence type="ECO:0000313" key="12">
    <source>
        <dbReference type="EMBL" id="OIQ98030.1"/>
    </source>
</evidence>
<comment type="caution">
    <text evidence="12">The sequence shown here is derived from an EMBL/GenBank/DDBJ whole genome shotgun (WGS) entry which is preliminary data.</text>
</comment>
<dbReference type="InterPro" id="IPR039426">
    <property type="entry name" value="TonB-dep_rcpt-like"/>
</dbReference>
<gene>
    <name evidence="12" type="primary">fhuA_9</name>
    <name evidence="12" type="ORF">GALL_199510</name>
</gene>
<evidence type="ECO:0000256" key="9">
    <source>
        <dbReference type="ARBA" id="ARBA00023237"/>
    </source>
</evidence>
<evidence type="ECO:0000259" key="11">
    <source>
        <dbReference type="Pfam" id="PF07715"/>
    </source>
</evidence>
<keyword evidence="4" id="KW-0812">Transmembrane</keyword>
<evidence type="ECO:0000256" key="1">
    <source>
        <dbReference type="ARBA" id="ARBA00004571"/>
    </source>
</evidence>
<dbReference type="GO" id="GO:0009279">
    <property type="term" value="C:cell outer membrane"/>
    <property type="evidence" value="ECO:0007669"/>
    <property type="project" value="UniProtKB-SubCell"/>
</dbReference>
<evidence type="ECO:0000256" key="3">
    <source>
        <dbReference type="ARBA" id="ARBA00022496"/>
    </source>
</evidence>
<feature type="compositionally biased region" description="Low complexity" evidence="10">
    <location>
        <begin position="794"/>
        <end position="809"/>
    </location>
</feature>
<dbReference type="InterPro" id="IPR036942">
    <property type="entry name" value="Beta-barrel_TonB_sf"/>
</dbReference>
<dbReference type="Pfam" id="PF07715">
    <property type="entry name" value="Plug"/>
    <property type="match status" value="1"/>
</dbReference>
<evidence type="ECO:0000256" key="4">
    <source>
        <dbReference type="ARBA" id="ARBA00022692"/>
    </source>
</evidence>
<dbReference type="EMBL" id="MLJW01000124">
    <property type="protein sequence ID" value="OIQ98030.1"/>
    <property type="molecule type" value="Genomic_DNA"/>
</dbReference>
<feature type="domain" description="TonB-dependent receptor plug" evidence="11">
    <location>
        <begin position="80"/>
        <end position="194"/>
    </location>
</feature>
<dbReference type="GO" id="GO:0015344">
    <property type="term" value="F:siderophore uptake transmembrane transporter activity"/>
    <property type="evidence" value="ECO:0007669"/>
    <property type="project" value="TreeGrafter"/>
</dbReference>
<dbReference type="AlphaFoldDB" id="A0A1J5RPT0"/>